<evidence type="ECO:0000256" key="3">
    <source>
        <dbReference type="ARBA" id="ARBA00022840"/>
    </source>
</evidence>
<dbReference type="RefSeq" id="WP_006392613.1">
    <property type="nucleotide sequence ID" value="NZ_CP014060.2"/>
</dbReference>
<accession>A0A0X8P059</accession>
<evidence type="ECO:0000256" key="1">
    <source>
        <dbReference type="ARBA" id="ARBA00022741"/>
    </source>
</evidence>
<feature type="domain" description="Carboxyltransferase" evidence="4">
    <location>
        <begin position="15"/>
        <end position="220"/>
    </location>
</feature>
<keyword evidence="2 5" id="KW-0378">Hydrolase</keyword>
<dbReference type="PANTHER" id="PTHR34698">
    <property type="entry name" value="5-OXOPROLINASE SUBUNIT B"/>
    <property type="match status" value="1"/>
</dbReference>
<evidence type="ECO:0000259" key="4">
    <source>
        <dbReference type="SMART" id="SM00796"/>
    </source>
</evidence>
<dbReference type="SUPFAM" id="SSF160467">
    <property type="entry name" value="PH0987 N-terminal domain-like"/>
    <property type="match status" value="1"/>
</dbReference>
<dbReference type="InterPro" id="IPR029000">
    <property type="entry name" value="Cyclophilin-like_dom_sf"/>
</dbReference>
<proteinExistence type="predicted"/>
<sequence>MNAISDISSPAETSWRIQPQGDRCLIVSFGDQIDATIGRTCLAAARKLRDAGLPGVTDVVPSFVAVAVHYRPDGLGNGPTYADLAERIEALLADGIAADNAAGREVDVPVCYGGEHGPDLQDVAKAAGLTPDEVIALHSGPRSMVFMLGFAPGHAYLGVHDEKLNLPRRASPRTAVPPGAVAIANRQTVIYPNRLPGGWHIIGATPLTMFDPAREPAAYLQPGDSVRFVPITPDEFERLREARP</sequence>
<protein>
    <submittedName>
        <fullName evidence="5">Allophanate hydrolase subunit 1</fullName>
    </submittedName>
</protein>
<evidence type="ECO:0000313" key="6">
    <source>
        <dbReference type="Proteomes" id="UP000060602"/>
    </source>
</evidence>
<dbReference type="Gene3D" id="2.40.100.10">
    <property type="entry name" value="Cyclophilin-like"/>
    <property type="match status" value="1"/>
</dbReference>
<reference evidence="6" key="1">
    <citation type="submission" date="2015-12" db="EMBL/GenBank/DDBJ databases">
        <title>FDA dAtabase for Regulatory Grade micrObial Sequences (FDA-ARGOS): Supporting development and validation of Infectious Disease Dx tests.</title>
        <authorList>
            <person name="Case J."/>
            <person name="Tallon L."/>
            <person name="Sadzewicz L."/>
            <person name="Sengamalay N."/>
            <person name="Ott S."/>
            <person name="Godinez A."/>
            <person name="Nagaraj S."/>
            <person name="Nadendla S."/>
            <person name="Sichtig H."/>
        </authorList>
    </citation>
    <scope>NUCLEOTIDE SEQUENCE [LARGE SCALE GENOMIC DNA]</scope>
    <source>
        <strain evidence="6">FDAARGOS_147</strain>
    </source>
</reference>
<dbReference type="AlphaFoldDB" id="A0A0X8P059"/>
<dbReference type="Proteomes" id="UP000060602">
    <property type="component" value="Chromosome"/>
</dbReference>
<dbReference type="InterPro" id="IPR010016">
    <property type="entry name" value="PxpB"/>
</dbReference>
<dbReference type="SMART" id="SM00796">
    <property type="entry name" value="AHS1"/>
    <property type="match status" value="1"/>
</dbReference>
<evidence type="ECO:0000313" key="5">
    <source>
        <dbReference type="EMBL" id="AMG37456.1"/>
    </source>
</evidence>
<dbReference type="NCBIfam" id="TIGR00370">
    <property type="entry name" value="5-oxoprolinase subunit PxpB"/>
    <property type="match status" value="1"/>
</dbReference>
<dbReference type="InterPro" id="IPR003833">
    <property type="entry name" value="CT_C_D"/>
</dbReference>
<name>A0A0X8P059_ALCXX</name>
<evidence type="ECO:0000256" key="2">
    <source>
        <dbReference type="ARBA" id="ARBA00022801"/>
    </source>
</evidence>
<dbReference type="SUPFAM" id="SSF50891">
    <property type="entry name" value="Cyclophilin-like"/>
    <property type="match status" value="1"/>
</dbReference>
<gene>
    <name evidence="5" type="ORF">AL504_16440</name>
</gene>
<dbReference type="Gene3D" id="3.30.1360.40">
    <property type="match status" value="1"/>
</dbReference>
<keyword evidence="1" id="KW-0547">Nucleotide-binding</keyword>
<keyword evidence="3" id="KW-0067">ATP-binding</keyword>
<dbReference type="EMBL" id="CP014060">
    <property type="protein sequence ID" value="AMG37456.1"/>
    <property type="molecule type" value="Genomic_DNA"/>
</dbReference>
<dbReference type="PANTHER" id="PTHR34698:SF2">
    <property type="entry name" value="5-OXOPROLINASE SUBUNIT B"/>
    <property type="match status" value="1"/>
</dbReference>
<dbReference type="Pfam" id="PF02682">
    <property type="entry name" value="CT_C_D"/>
    <property type="match status" value="1"/>
</dbReference>
<dbReference type="GO" id="GO:0005524">
    <property type="term" value="F:ATP binding"/>
    <property type="evidence" value="ECO:0007669"/>
    <property type="project" value="UniProtKB-KW"/>
</dbReference>
<organism evidence="5 6">
    <name type="scientific">Alcaligenes xylosoxydans xylosoxydans</name>
    <name type="common">Achromobacter xylosoxidans</name>
    <dbReference type="NCBI Taxonomy" id="85698"/>
    <lineage>
        <taxon>Bacteria</taxon>
        <taxon>Pseudomonadati</taxon>
        <taxon>Pseudomonadota</taxon>
        <taxon>Betaproteobacteria</taxon>
        <taxon>Burkholderiales</taxon>
        <taxon>Alcaligenaceae</taxon>
        <taxon>Achromobacter</taxon>
    </lineage>
</organism>
<dbReference type="GO" id="GO:0016787">
    <property type="term" value="F:hydrolase activity"/>
    <property type="evidence" value="ECO:0007669"/>
    <property type="project" value="UniProtKB-KW"/>
</dbReference>